<feature type="signal peptide" evidence="2">
    <location>
        <begin position="1"/>
        <end position="15"/>
    </location>
</feature>
<dbReference type="Proteomes" id="UP001280581">
    <property type="component" value="Unassembled WGS sequence"/>
</dbReference>
<comment type="caution">
    <text evidence="3">The sequence shown here is derived from an EMBL/GenBank/DDBJ whole genome shotgun (WGS) entry which is preliminary data.</text>
</comment>
<sequence>MHSLTLLSLATATAATQIPFFIPGFSSNSEIINPDASIVSADATTTIMALSCPSNSPDDSDCPWGELDMTVGVISKTVFSVDVPAAQVTFDCTSKKDMTCTAAIAQEFTDAGMDGFTAGSDGTATGTTVYPSSVVELQTARVVDGLEKLSAGAGPESEAPAKTTSASASAKETGESSAAVSSTLKTTGGPKETGATPSETGVSSTEAPSGTSTAPAEASGAASRFGVEGAAWVVLAGAAALQVL</sequence>
<evidence type="ECO:0000256" key="1">
    <source>
        <dbReference type="SAM" id="MobiDB-lite"/>
    </source>
</evidence>
<feature type="chain" id="PRO_5042846137" evidence="2">
    <location>
        <begin position="16"/>
        <end position="244"/>
    </location>
</feature>
<organism evidence="3 4">
    <name type="scientific">Pseudopithomyces chartarum</name>
    <dbReference type="NCBI Taxonomy" id="1892770"/>
    <lineage>
        <taxon>Eukaryota</taxon>
        <taxon>Fungi</taxon>
        <taxon>Dikarya</taxon>
        <taxon>Ascomycota</taxon>
        <taxon>Pezizomycotina</taxon>
        <taxon>Dothideomycetes</taxon>
        <taxon>Pleosporomycetidae</taxon>
        <taxon>Pleosporales</taxon>
        <taxon>Massarineae</taxon>
        <taxon>Didymosphaeriaceae</taxon>
        <taxon>Pseudopithomyces</taxon>
    </lineage>
</organism>
<name>A0AAN6M490_9PLEO</name>
<evidence type="ECO:0000256" key="2">
    <source>
        <dbReference type="SAM" id="SignalP"/>
    </source>
</evidence>
<feature type="compositionally biased region" description="Low complexity" evidence="1">
    <location>
        <begin position="156"/>
        <end position="179"/>
    </location>
</feature>
<proteinExistence type="predicted"/>
<feature type="region of interest" description="Disordered" evidence="1">
    <location>
        <begin position="151"/>
        <end position="217"/>
    </location>
</feature>
<accession>A0AAN6M490</accession>
<reference evidence="3 4" key="1">
    <citation type="submission" date="2021-02" db="EMBL/GenBank/DDBJ databases">
        <title>Genome assembly of Pseudopithomyces chartarum.</title>
        <authorList>
            <person name="Jauregui R."/>
            <person name="Singh J."/>
            <person name="Voisey C."/>
        </authorList>
    </citation>
    <scope>NUCLEOTIDE SEQUENCE [LARGE SCALE GENOMIC DNA]</scope>
    <source>
        <strain evidence="3 4">AGR01</strain>
    </source>
</reference>
<dbReference type="EMBL" id="WVTA01000002">
    <property type="protein sequence ID" value="KAK3215523.1"/>
    <property type="molecule type" value="Genomic_DNA"/>
</dbReference>
<dbReference type="AlphaFoldDB" id="A0AAN6M490"/>
<keyword evidence="2" id="KW-0732">Signal</keyword>
<keyword evidence="4" id="KW-1185">Reference proteome</keyword>
<protein>
    <submittedName>
        <fullName evidence="3">Uncharacterized protein</fullName>
    </submittedName>
</protein>
<evidence type="ECO:0000313" key="4">
    <source>
        <dbReference type="Proteomes" id="UP001280581"/>
    </source>
</evidence>
<gene>
    <name evidence="3" type="ORF">GRF29_8g262083</name>
</gene>
<evidence type="ECO:0000313" key="3">
    <source>
        <dbReference type="EMBL" id="KAK3215523.1"/>
    </source>
</evidence>
<feature type="compositionally biased region" description="Polar residues" evidence="1">
    <location>
        <begin position="195"/>
        <end position="214"/>
    </location>
</feature>